<dbReference type="EMBL" id="JACGCM010000164">
    <property type="protein sequence ID" value="KAF6175577.1"/>
    <property type="molecule type" value="Genomic_DNA"/>
</dbReference>
<sequence length="91" mass="10479">MPPAVRMISTWGVSWSSQIDLLDVRVHARPSGWISTATAVRNTRTRIHASLHFIRPFSRGFVQELMVIRLMTKRAFLRAKPMIILSFFALQ</sequence>
<dbReference type="Proteomes" id="UP000541444">
    <property type="component" value="Unassembled WGS sequence"/>
</dbReference>
<reference evidence="1 2" key="1">
    <citation type="journal article" date="2020" name="IScience">
        <title>Genome Sequencing of the Endangered Kingdonia uniflora (Circaeasteraceae, Ranunculales) Reveals Potential Mechanisms of Evolutionary Specialization.</title>
        <authorList>
            <person name="Sun Y."/>
            <person name="Deng T."/>
            <person name="Zhang A."/>
            <person name="Moore M.J."/>
            <person name="Landis J.B."/>
            <person name="Lin N."/>
            <person name="Zhang H."/>
            <person name="Zhang X."/>
            <person name="Huang J."/>
            <person name="Zhang X."/>
            <person name="Sun H."/>
            <person name="Wang H."/>
        </authorList>
    </citation>
    <scope>NUCLEOTIDE SEQUENCE [LARGE SCALE GENOMIC DNA]</scope>
    <source>
        <strain evidence="1">TB1705</strain>
        <tissue evidence="1">Leaf</tissue>
    </source>
</reference>
<name>A0A7J7P818_9MAGN</name>
<organism evidence="1 2">
    <name type="scientific">Kingdonia uniflora</name>
    <dbReference type="NCBI Taxonomy" id="39325"/>
    <lineage>
        <taxon>Eukaryota</taxon>
        <taxon>Viridiplantae</taxon>
        <taxon>Streptophyta</taxon>
        <taxon>Embryophyta</taxon>
        <taxon>Tracheophyta</taxon>
        <taxon>Spermatophyta</taxon>
        <taxon>Magnoliopsida</taxon>
        <taxon>Ranunculales</taxon>
        <taxon>Circaeasteraceae</taxon>
        <taxon>Kingdonia</taxon>
    </lineage>
</organism>
<dbReference type="AlphaFoldDB" id="A0A7J7P818"/>
<proteinExistence type="predicted"/>
<evidence type="ECO:0000313" key="1">
    <source>
        <dbReference type="EMBL" id="KAF6175577.1"/>
    </source>
</evidence>
<accession>A0A7J7P818</accession>
<evidence type="ECO:0000313" key="2">
    <source>
        <dbReference type="Proteomes" id="UP000541444"/>
    </source>
</evidence>
<comment type="caution">
    <text evidence="1">The sequence shown here is derived from an EMBL/GenBank/DDBJ whole genome shotgun (WGS) entry which is preliminary data.</text>
</comment>
<keyword evidence="2" id="KW-1185">Reference proteome</keyword>
<protein>
    <submittedName>
        <fullName evidence="1">Uncharacterized protein</fullName>
    </submittedName>
</protein>
<gene>
    <name evidence="1" type="ORF">GIB67_002748</name>
</gene>